<protein>
    <submittedName>
        <fullName evidence="1">Uncharacterized protein</fullName>
    </submittedName>
</protein>
<evidence type="ECO:0000313" key="2">
    <source>
        <dbReference type="Proteomes" id="UP000765509"/>
    </source>
</evidence>
<reference evidence="1" key="1">
    <citation type="submission" date="2021-03" db="EMBL/GenBank/DDBJ databases">
        <title>Draft genome sequence of rust myrtle Austropuccinia psidii MF-1, a brazilian biotype.</title>
        <authorList>
            <person name="Quecine M.C."/>
            <person name="Pachon D.M.R."/>
            <person name="Bonatelli M.L."/>
            <person name="Correr F.H."/>
            <person name="Franceschini L.M."/>
            <person name="Leite T.F."/>
            <person name="Margarido G.R.A."/>
            <person name="Almeida C.A."/>
            <person name="Ferrarezi J.A."/>
            <person name="Labate C.A."/>
        </authorList>
    </citation>
    <scope>NUCLEOTIDE SEQUENCE</scope>
    <source>
        <strain evidence="1">MF-1</strain>
    </source>
</reference>
<evidence type="ECO:0000313" key="1">
    <source>
        <dbReference type="EMBL" id="MBW0468347.1"/>
    </source>
</evidence>
<sequence>MDIKPHIIKLNNRVTILIWLSSLNSNKTLGGTGNFFRVSINLPSEEGYEVLTVFENYLSFGPYRTITREFQRAWKTEGLPAPSRIISFPMIRGMKAFKKRIWEEDSSAVAYQSNCAIWLLSVLSGELQHDFFDCDRVLLVIRLVLGLMKPGL</sequence>
<keyword evidence="2" id="KW-1185">Reference proteome</keyword>
<organism evidence="1 2">
    <name type="scientific">Austropuccinia psidii MF-1</name>
    <dbReference type="NCBI Taxonomy" id="1389203"/>
    <lineage>
        <taxon>Eukaryota</taxon>
        <taxon>Fungi</taxon>
        <taxon>Dikarya</taxon>
        <taxon>Basidiomycota</taxon>
        <taxon>Pucciniomycotina</taxon>
        <taxon>Pucciniomycetes</taxon>
        <taxon>Pucciniales</taxon>
        <taxon>Sphaerophragmiaceae</taxon>
        <taxon>Austropuccinia</taxon>
    </lineage>
</organism>
<dbReference type="EMBL" id="AVOT02001840">
    <property type="protein sequence ID" value="MBW0468347.1"/>
    <property type="molecule type" value="Genomic_DNA"/>
</dbReference>
<accession>A0A9Q3BP07</accession>
<gene>
    <name evidence="1" type="ORF">O181_008062</name>
</gene>
<dbReference type="AlphaFoldDB" id="A0A9Q3BP07"/>
<dbReference type="OrthoDB" id="2497480at2759"/>
<name>A0A9Q3BP07_9BASI</name>
<proteinExistence type="predicted"/>
<comment type="caution">
    <text evidence="1">The sequence shown here is derived from an EMBL/GenBank/DDBJ whole genome shotgun (WGS) entry which is preliminary data.</text>
</comment>
<dbReference type="Proteomes" id="UP000765509">
    <property type="component" value="Unassembled WGS sequence"/>
</dbReference>